<name>A0A0R2CK82_9LACO</name>
<accession>A0A0R2CK82</accession>
<sequence length="156" mass="17613">MVKLAVKPFKSSHSSSLPTTPPKYLGRIAAAAWRKVVRVLNERGDVLVSDEKLVEQYVTQYEIYRHAYEHIKKHGEVNAIYHTPVNPVTGEALEAEFTGFKRNPMTQIYSDAQKNLNTIGISLGLSPKSRKDLSKLLDDDKVDKQAVANSMKEFLR</sequence>
<gene>
    <name evidence="1" type="ORF">FC87_GL000844</name>
</gene>
<dbReference type="AlphaFoldDB" id="A0A0R2CK82"/>
<organism evidence="1 2">
    <name type="scientific">Fructilactobacillus florum DSM 22689 = JCM 16035</name>
    <dbReference type="NCBI Taxonomy" id="1423745"/>
    <lineage>
        <taxon>Bacteria</taxon>
        <taxon>Bacillati</taxon>
        <taxon>Bacillota</taxon>
        <taxon>Bacilli</taxon>
        <taxon>Lactobacillales</taxon>
        <taxon>Lactobacillaceae</taxon>
        <taxon>Fructilactobacillus</taxon>
    </lineage>
</organism>
<evidence type="ECO:0000313" key="1">
    <source>
        <dbReference type="EMBL" id="KRM91706.1"/>
    </source>
</evidence>
<proteinExistence type="predicted"/>
<dbReference type="PATRIC" id="fig|1423745.4.peg.894"/>
<dbReference type="STRING" id="1423745.GCA_001311215_01707"/>
<dbReference type="NCBIfam" id="TIGR01558">
    <property type="entry name" value="sm_term_P27"/>
    <property type="match status" value="1"/>
</dbReference>
<dbReference type="Proteomes" id="UP000051586">
    <property type="component" value="Unassembled WGS sequence"/>
</dbReference>
<evidence type="ECO:0000313" key="2">
    <source>
        <dbReference type="Proteomes" id="UP000051586"/>
    </source>
</evidence>
<dbReference type="Pfam" id="PF05119">
    <property type="entry name" value="Terminase_4"/>
    <property type="match status" value="1"/>
</dbReference>
<dbReference type="EMBL" id="AYZI01000004">
    <property type="protein sequence ID" value="KRM91706.1"/>
    <property type="molecule type" value="Genomic_DNA"/>
</dbReference>
<reference evidence="1 2" key="1">
    <citation type="journal article" date="2015" name="Genome Announc.">
        <title>Expanding the biotechnology potential of lactobacilli through comparative genomics of 213 strains and associated genera.</title>
        <authorList>
            <person name="Sun Z."/>
            <person name="Harris H.M."/>
            <person name="McCann A."/>
            <person name="Guo C."/>
            <person name="Argimon S."/>
            <person name="Zhang W."/>
            <person name="Yang X."/>
            <person name="Jeffery I.B."/>
            <person name="Cooney J.C."/>
            <person name="Kagawa T.F."/>
            <person name="Liu W."/>
            <person name="Song Y."/>
            <person name="Salvetti E."/>
            <person name="Wrobel A."/>
            <person name="Rasinkangas P."/>
            <person name="Parkhill J."/>
            <person name="Rea M.C."/>
            <person name="O'Sullivan O."/>
            <person name="Ritari J."/>
            <person name="Douillard F.P."/>
            <person name="Paul Ross R."/>
            <person name="Yang R."/>
            <person name="Briner A.E."/>
            <person name="Felis G.E."/>
            <person name="de Vos W.M."/>
            <person name="Barrangou R."/>
            <person name="Klaenhammer T.R."/>
            <person name="Caufield P.W."/>
            <person name="Cui Y."/>
            <person name="Zhang H."/>
            <person name="O'Toole P.W."/>
        </authorList>
    </citation>
    <scope>NUCLEOTIDE SEQUENCE [LARGE SCALE GENOMIC DNA]</scope>
    <source>
        <strain evidence="1 2">DSM 22689</strain>
    </source>
</reference>
<comment type="caution">
    <text evidence="1">The sequence shown here is derived from an EMBL/GenBank/DDBJ whole genome shotgun (WGS) entry which is preliminary data.</text>
</comment>
<protein>
    <submittedName>
        <fullName evidence="1">Phage terminase, small subunit</fullName>
    </submittedName>
</protein>
<dbReference type="InterPro" id="IPR006448">
    <property type="entry name" value="Phage_term_ssu_P27"/>
</dbReference>